<dbReference type="GO" id="GO:0044027">
    <property type="term" value="P:negative regulation of gene expression via chromosomal CpG island methylation"/>
    <property type="evidence" value="ECO:0007669"/>
    <property type="project" value="TreeGrafter"/>
</dbReference>
<comment type="caution">
    <text evidence="5">The sequence shown here is derived from an EMBL/GenBank/DDBJ whole genome shotgun (WGS) entry which is preliminary data.</text>
</comment>
<evidence type="ECO:0000256" key="3">
    <source>
        <dbReference type="SAM" id="MobiDB-lite"/>
    </source>
</evidence>
<organism evidence="5 6">
    <name type="scientific">Caerostris extrusa</name>
    <name type="common">Bark spider</name>
    <name type="synonym">Caerostris bankana</name>
    <dbReference type="NCBI Taxonomy" id="172846"/>
    <lineage>
        <taxon>Eukaryota</taxon>
        <taxon>Metazoa</taxon>
        <taxon>Ecdysozoa</taxon>
        <taxon>Arthropoda</taxon>
        <taxon>Chelicerata</taxon>
        <taxon>Arachnida</taxon>
        <taxon>Araneae</taxon>
        <taxon>Araneomorphae</taxon>
        <taxon>Entelegynae</taxon>
        <taxon>Araneoidea</taxon>
        <taxon>Araneidae</taxon>
        <taxon>Caerostris</taxon>
    </lineage>
</organism>
<feature type="domain" description="YDG" evidence="4">
    <location>
        <begin position="1"/>
        <end position="82"/>
    </location>
</feature>
<dbReference type="GO" id="GO:0005634">
    <property type="term" value="C:nucleus"/>
    <property type="evidence" value="ECO:0007669"/>
    <property type="project" value="UniProtKB-SubCell"/>
</dbReference>
<evidence type="ECO:0000259" key="4">
    <source>
        <dbReference type="PROSITE" id="PS51015"/>
    </source>
</evidence>
<dbReference type="SUPFAM" id="SSF88697">
    <property type="entry name" value="PUA domain-like"/>
    <property type="match status" value="1"/>
</dbReference>
<feature type="compositionally biased region" description="Basic and acidic residues" evidence="3">
    <location>
        <begin position="66"/>
        <end position="89"/>
    </location>
</feature>
<evidence type="ECO:0000313" key="5">
    <source>
        <dbReference type="EMBL" id="GIX71912.1"/>
    </source>
</evidence>
<dbReference type="InterPro" id="IPR003105">
    <property type="entry name" value="SRA_YDG"/>
</dbReference>
<dbReference type="PANTHER" id="PTHR14140">
    <property type="entry name" value="E3 UBIQUITIN-PROTEIN LIGASE UHRF-RELATED"/>
    <property type="match status" value="1"/>
</dbReference>
<dbReference type="GO" id="GO:0061630">
    <property type="term" value="F:ubiquitin protein ligase activity"/>
    <property type="evidence" value="ECO:0007669"/>
    <property type="project" value="TreeGrafter"/>
</dbReference>
<dbReference type="GO" id="GO:0016567">
    <property type="term" value="P:protein ubiquitination"/>
    <property type="evidence" value="ECO:0007669"/>
    <property type="project" value="TreeGrafter"/>
</dbReference>
<keyword evidence="6" id="KW-1185">Reference proteome</keyword>
<dbReference type="PROSITE" id="PS51015">
    <property type="entry name" value="YDG"/>
    <property type="match status" value="1"/>
</dbReference>
<protein>
    <submittedName>
        <fullName evidence="5">E3 ubiquitin-protein ligase UHRF1</fullName>
    </submittedName>
</protein>
<dbReference type="AlphaFoldDB" id="A0AAV4MI87"/>
<sequence length="164" mass="18819">MNKALASNCNVAINKKGAEDEDWKAGKPVCVVRNCKGRKHSEFCKEEENRYDGIYKYPDGYLESLEEKQKAASENASEKKRKNDDSSESKKRKKIAHTLSSEIVHLIQLDKVNKKFWDECLEVVSDGQQEFLKKVENTFSCICCQEVVLFQLQLYAAITYVNLV</sequence>
<feature type="region of interest" description="Disordered" evidence="3">
    <location>
        <begin position="66"/>
        <end position="94"/>
    </location>
</feature>
<dbReference type="InterPro" id="IPR015947">
    <property type="entry name" value="PUA-like_sf"/>
</dbReference>
<keyword evidence="1 2" id="KW-0539">Nucleus</keyword>
<gene>
    <name evidence="5" type="primary">uhrf1</name>
    <name evidence="5" type="ORF">CEXT_773671</name>
</gene>
<accession>A0AAV4MI87</accession>
<dbReference type="Proteomes" id="UP001054945">
    <property type="component" value="Unassembled WGS sequence"/>
</dbReference>
<dbReference type="PANTHER" id="PTHR14140:SF45">
    <property type="entry name" value="RING-TYPE E3 UBIQUITIN TRANSFERASE"/>
    <property type="match status" value="1"/>
</dbReference>
<dbReference type="EMBL" id="BPLR01002265">
    <property type="protein sequence ID" value="GIX71912.1"/>
    <property type="molecule type" value="Genomic_DNA"/>
</dbReference>
<proteinExistence type="predicted"/>
<reference evidence="5 6" key="1">
    <citation type="submission" date="2021-06" db="EMBL/GenBank/DDBJ databases">
        <title>Caerostris extrusa draft genome.</title>
        <authorList>
            <person name="Kono N."/>
            <person name="Arakawa K."/>
        </authorList>
    </citation>
    <scope>NUCLEOTIDE SEQUENCE [LARGE SCALE GENOMIC DNA]</scope>
</reference>
<dbReference type="Gene3D" id="2.30.280.10">
    <property type="entry name" value="SRA-YDG"/>
    <property type="match status" value="1"/>
</dbReference>
<comment type="subcellular location">
    <subcellularLocation>
        <location evidence="2">Nucleus</location>
    </subcellularLocation>
</comment>
<dbReference type="InterPro" id="IPR045134">
    <property type="entry name" value="UHRF1/2-like"/>
</dbReference>
<evidence type="ECO:0000256" key="2">
    <source>
        <dbReference type="PROSITE-ProRule" id="PRU00358"/>
    </source>
</evidence>
<evidence type="ECO:0000256" key="1">
    <source>
        <dbReference type="ARBA" id="ARBA00023242"/>
    </source>
</evidence>
<dbReference type="InterPro" id="IPR036987">
    <property type="entry name" value="SRA-YDG_sf"/>
</dbReference>
<evidence type="ECO:0000313" key="6">
    <source>
        <dbReference type="Proteomes" id="UP001054945"/>
    </source>
</evidence>
<name>A0AAV4MI87_CAEEX</name>